<dbReference type="Proteomes" id="UP001164776">
    <property type="component" value="Unassembled WGS sequence"/>
</dbReference>
<dbReference type="SUPFAM" id="SSF53098">
    <property type="entry name" value="Ribonuclease H-like"/>
    <property type="match status" value="1"/>
</dbReference>
<evidence type="ECO:0000313" key="7">
    <source>
        <dbReference type="EMBL" id="KAJ1255342.1"/>
    </source>
</evidence>
<dbReference type="GO" id="GO:0008270">
    <property type="term" value="F:zinc ion binding"/>
    <property type="evidence" value="ECO:0007669"/>
    <property type="project" value="UniProtKB-KW"/>
</dbReference>
<keyword evidence="2" id="KW-0479">Metal-binding</keyword>
<gene>
    <name evidence="7" type="ORF">BS78_K258600</name>
</gene>
<evidence type="ECO:0000256" key="4">
    <source>
        <dbReference type="ARBA" id="ARBA00022833"/>
    </source>
</evidence>
<dbReference type="PANTHER" id="PTHR46481">
    <property type="entry name" value="ZINC FINGER BED DOMAIN-CONTAINING PROTEIN 4"/>
    <property type="match status" value="1"/>
</dbReference>
<comment type="subcellular location">
    <subcellularLocation>
        <location evidence="1">Nucleus</location>
    </subcellularLocation>
</comment>
<protein>
    <recommendedName>
        <fullName evidence="9">BED-type domain-containing protein</fullName>
    </recommendedName>
</protein>
<name>A0A9W8CF12_9POAL</name>
<feature type="compositionally biased region" description="Polar residues" evidence="6">
    <location>
        <begin position="116"/>
        <end position="130"/>
    </location>
</feature>
<dbReference type="EMBL" id="MU629740">
    <property type="protein sequence ID" value="KAJ1255342.1"/>
    <property type="molecule type" value="Genomic_DNA"/>
</dbReference>
<feature type="compositionally biased region" description="Gly residues" evidence="6">
    <location>
        <begin position="105"/>
        <end position="115"/>
    </location>
</feature>
<evidence type="ECO:0000256" key="2">
    <source>
        <dbReference type="ARBA" id="ARBA00022723"/>
    </source>
</evidence>
<evidence type="ECO:0008006" key="9">
    <source>
        <dbReference type="Google" id="ProtNLM"/>
    </source>
</evidence>
<organism evidence="7 8">
    <name type="scientific">Paspalum vaginatum</name>
    <name type="common">seashore paspalum</name>
    <dbReference type="NCBI Taxonomy" id="158149"/>
    <lineage>
        <taxon>Eukaryota</taxon>
        <taxon>Viridiplantae</taxon>
        <taxon>Streptophyta</taxon>
        <taxon>Embryophyta</taxon>
        <taxon>Tracheophyta</taxon>
        <taxon>Spermatophyta</taxon>
        <taxon>Magnoliopsida</taxon>
        <taxon>Liliopsida</taxon>
        <taxon>Poales</taxon>
        <taxon>Poaceae</taxon>
        <taxon>PACMAD clade</taxon>
        <taxon>Panicoideae</taxon>
        <taxon>Andropogonodae</taxon>
        <taxon>Paspaleae</taxon>
        <taxon>Paspalinae</taxon>
        <taxon>Paspalum</taxon>
    </lineage>
</organism>
<evidence type="ECO:0000256" key="5">
    <source>
        <dbReference type="ARBA" id="ARBA00023242"/>
    </source>
</evidence>
<keyword evidence="8" id="KW-1185">Reference proteome</keyword>
<evidence type="ECO:0000256" key="1">
    <source>
        <dbReference type="ARBA" id="ARBA00004123"/>
    </source>
</evidence>
<keyword evidence="5" id="KW-0539">Nucleus</keyword>
<proteinExistence type="predicted"/>
<dbReference type="PANTHER" id="PTHR46481:SF10">
    <property type="entry name" value="ZINC FINGER BED DOMAIN-CONTAINING PROTEIN 39"/>
    <property type="match status" value="1"/>
</dbReference>
<keyword evidence="4" id="KW-0862">Zinc</keyword>
<feature type="compositionally biased region" description="Polar residues" evidence="6">
    <location>
        <begin position="66"/>
        <end position="76"/>
    </location>
</feature>
<feature type="region of interest" description="Disordered" evidence="6">
    <location>
        <begin position="23"/>
        <end position="132"/>
    </location>
</feature>
<dbReference type="AlphaFoldDB" id="A0A9W8CF12"/>
<dbReference type="SMART" id="SM00614">
    <property type="entry name" value="ZnF_BED"/>
    <property type="match status" value="1"/>
</dbReference>
<dbReference type="OrthoDB" id="696392at2759"/>
<sequence length="418" mass="46636">MPPAGDSSASDSASKVAKRFFFLEPPPRPVNSSRFAPTPTLGIKRPRPASASLGGQHDLGVCVSATDASATPTHGSMPSVPAANSEGVPSQRAHDGVAISVPSDGGSGSEVGGNGTQVQTEHGSGQQGSDAQDPILVAGEEPMQGQDDDTQPSGKRAKKCTSDVWQYFTKKKVIVEDKGKTYLQVWAHCDFPNCKHKGRAESNYGTTGFWTHLRTTHSIVKGQQQLKVEKDHRTNITAVEPYRYDEQASLKKFYLAIVMHEYPFNISDHEYFVEFIKSLRPSFPIKSRVTVRNEIMSMYLEEKDKLYTYFKNVDCRFSTTMDMWTSNQNKSYMCVTAHWVDDNWCIQKRILNFFHVEGRHTGAKLAETFTEVMVKWYVEKRLFALTLDNASANEVAVRDIITDLNGLRRARGIKVILN</sequence>
<comment type="caution">
    <text evidence="7">The sequence shown here is derived from an EMBL/GenBank/DDBJ whole genome shotgun (WGS) entry which is preliminary data.</text>
</comment>
<evidence type="ECO:0000313" key="8">
    <source>
        <dbReference type="Proteomes" id="UP001164776"/>
    </source>
</evidence>
<dbReference type="InterPro" id="IPR052035">
    <property type="entry name" value="ZnF_BED_domain_contain"/>
</dbReference>
<dbReference type="InterPro" id="IPR012337">
    <property type="entry name" value="RNaseH-like_sf"/>
</dbReference>
<dbReference type="GO" id="GO:0005634">
    <property type="term" value="C:nucleus"/>
    <property type="evidence" value="ECO:0007669"/>
    <property type="project" value="UniProtKB-SubCell"/>
</dbReference>
<accession>A0A9W8CF12</accession>
<reference evidence="7 8" key="1">
    <citation type="submission" date="2022-10" db="EMBL/GenBank/DDBJ databases">
        <title>WGS assembly of Paspalum vaginatum 540-79.</title>
        <authorList>
            <person name="Sun G."/>
            <person name="Wase N."/>
            <person name="Shu S."/>
            <person name="Jenkins J."/>
            <person name="Zhou B."/>
            <person name="Torres-Rodriguez J."/>
            <person name="Chen C."/>
            <person name="Sandor L."/>
            <person name="Plott C."/>
            <person name="Yoshinga Y."/>
            <person name="Daum C."/>
            <person name="Qi P."/>
            <person name="Barry K."/>
            <person name="Lipzen A."/>
            <person name="Berry L."/>
            <person name="Pedersen C."/>
            <person name="Gottilla T."/>
            <person name="Foltz A."/>
            <person name="Yu H."/>
            <person name="O'Malley R."/>
            <person name="Zhang C."/>
            <person name="Devos K."/>
            <person name="Sigmon B."/>
            <person name="Yu B."/>
            <person name="Obata T."/>
            <person name="Schmutz J."/>
            <person name="Schnable J."/>
        </authorList>
    </citation>
    <scope>NUCLEOTIDE SEQUENCE [LARGE SCALE GENOMIC DNA]</scope>
    <source>
        <strain evidence="8">cv. 540-79</strain>
    </source>
</reference>
<evidence type="ECO:0000256" key="3">
    <source>
        <dbReference type="ARBA" id="ARBA00022771"/>
    </source>
</evidence>
<evidence type="ECO:0000256" key="6">
    <source>
        <dbReference type="SAM" id="MobiDB-lite"/>
    </source>
</evidence>
<keyword evidence="3" id="KW-0863">Zinc-finger</keyword>